<name>A0ACA9MR85_9GLOM</name>
<dbReference type="Proteomes" id="UP000789920">
    <property type="component" value="Unassembled WGS sequence"/>
</dbReference>
<organism evidence="1 2">
    <name type="scientific">Racocetra persica</name>
    <dbReference type="NCBI Taxonomy" id="160502"/>
    <lineage>
        <taxon>Eukaryota</taxon>
        <taxon>Fungi</taxon>
        <taxon>Fungi incertae sedis</taxon>
        <taxon>Mucoromycota</taxon>
        <taxon>Glomeromycotina</taxon>
        <taxon>Glomeromycetes</taxon>
        <taxon>Diversisporales</taxon>
        <taxon>Gigasporaceae</taxon>
        <taxon>Racocetra</taxon>
    </lineage>
</organism>
<feature type="non-terminal residue" evidence="1">
    <location>
        <position position="121"/>
    </location>
</feature>
<comment type="caution">
    <text evidence="1">The sequence shown here is derived from an EMBL/GenBank/DDBJ whole genome shotgun (WGS) entry which is preliminary data.</text>
</comment>
<keyword evidence="2" id="KW-1185">Reference proteome</keyword>
<gene>
    <name evidence="1" type="ORF">RPERSI_LOCUS6225</name>
</gene>
<evidence type="ECO:0000313" key="2">
    <source>
        <dbReference type="Proteomes" id="UP000789920"/>
    </source>
</evidence>
<reference evidence="1" key="1">
    <citation type="submission" date="2021-06" db="EMBL/GenBank/DDBJ databases">
        <authorList>
            <person name="Kallberg Y."/>
            <person name="Tangrot J."/>
            <person name="Rosling A."/>
        </authorList>
    </citation>
    <scope>NUCLEOTIDE SEQUENCE</scope>
    <source>
        <strain evidence="1">MA461A</strain>
    </source>
</reference>
<dbReference type="EMBL" id="CAJVQC010009768">
    <property type="protein sequence ID" value="CAG8608903.1"/>
    <property type="molecule type" value="Genomic_DNA"/>
</dbReference>
<protein>
    <submittedName>
        <fullName evidence="1">15206_t:CDS:1</fullName>
    </submittedName>
</protein>
<sequence length="121" mass="13751">AVSSEDFTLVASKSNEYIFREALVKWITTDNLLFTAVELESFQKLFEAIRKLEGDVTVPSARIVKQILTYTQVRFASLVVSIQYPSEDIIWHIENLMNEAQDKKIKINAFVSDSAEEYAAA</sequence>
<feature type="non-terminal residue" evidence="1">
    <location>
        <position position="1"/>
    </location>
</feature>
<proteinExistence type="predicted"/>
<evidence type="ECO:0000313" key="1">
    <source>
        <dbReference type="EMBL" id="CAG8608903.1"/>
    </source>
</evidence>
<accession>A0ACA9MR85</accession>